<dbReference type="Proteomes" id="UP000010475">
    <property type="component" value="Plasmid pCYLST.01"/>
</dbReference>
<dbReference type="KEGG" id="csg:Cylst_6500"/>
<dbReference type="EMBL" id="CP003643">
    <property type="protein sequence ID" value="AFZ28281.1"/>
    <property type="molecule type" value="Genomic_DNA"/>
</dbReference>
<keyword evidence="2" id="KW-1185">Reference proteome</keyword>
<organism evidence="1 2">
    <name type="scientific">Cylindrospermum stagnale PCC 7417</name>
    <dbReference type="NCBI Taxonomy" id="56107"/>
    <lineage>
        <taxon>Bacteria</taxon>
        <taxon>Bacillati</taxon>
        <taxon>Cyanobacteriota</taxon>
        <taxon>Cyanophyceae</taxon>
        <taxon>Nostocales</taxon>
        <taxon>Nostocaceae</taxon>
        <taxon>Cylindrospermum</taxon>
    </lineage>
</organism>
<evidence type="ECO:0000313" key="2">
    <source>
        <dbReference type="Proteomes" id="UP000010475"/>
    </source>
</evidence>
<accession>K9X880</accession>
<dbReference type="HOGENOM" id="CLU_3396111_0_0_3"/>
<evidence type="ECO:0000313" key="1">
    <source>
        <dbReference type="EMBL" id="AFZ28281.1"/>
    </source>
</evidence>
<gene>
    <name evidence="1" type="ORF">Cylst_6500</name>
</gene>
<protein>
    <submittedName>
        <fullName evidence="1">Uncharacterized protein</fullName>
    </submittedName>
</protein>
<name>K9X880_9NOST</name>
<keyword evidence="1" id="KW-0614">Plasmid</keyword>
<sequence length="31" mass="3352">MGILKAFDGLNNLMAKAVNTLLGGQYANYSY</sequence>
<dbReference type="AlphaFoldDB" id="K9X880"/>
<proteinExistence type="predicted"/>
<geneLocation type="plasmid" evidence="1 2">
    <name>pCYLST.01</name>
</geneLocation>
<reference evidence="1 2" key="1">
    <citation type="submission" date="2012-06" db="EMBL/GenBank/DDBJ databases">
        <title>Noncontiguous Finished plasmid 1 of genome of Cylindrospermum stagnale PCC 7417.</title>
        <authorList>
            <consortium name="US DOE Joint Genome Institute"/>
            <person name="Gugger M."/>
            <person name="Coursin T."/>
            <person name="Rippka R."/>
            <person name="Tandeau De Marsac N."/>
            <person name="Huntemann M."/>
            <person name="Wei C.-L."/>
            <person name="Han J."/>
            <person name="Detter J.C."/>
            <person name="Han C."/>
            <person name="Tapia R."/>
            <person name="Davenport K."/>
            <person name="Daligault H."/>
            <person name="Erkkila T."/>
            <person name="Gu W."/>
            <person name="Munk A.C.C."/>
            <person name="Teshima H."/>
            <person name="Xu Y."/>
            <person name="Chain P."/>
            <person name="Chen A."/>
            <person name="Krypides N."/>
            <person name="Mavromatis K."/>
            <person name="Markowitz V."/>
            <person name="Szeto E."/>
            <person name="Ivanova N."/>
            <person name="Mikhailova N."/>
            <person name="Ovchinnikova G."/>
            <person name="Pagani I."/>
            <person name="Pati A."/>
            <person name="Goodwin L."/>
            <person name="Peters L."/>
            <person name="Pitluck S."/>
            <person name="Woyke T."/>
            <person name="Kerfeld C."/>
        </authorList>
    </citation>
    <scope>NUCLEOTIDE SEQUENCE [LARGE SCALE GENOMIC DNA]</scope>
    <source>
        <strain evidence="1 2">PCC 7417</strain>
        <plasmid evidence="2">Plasmid pCYLST.01</plasmid>
    </source>
</reference>